<organism evidence="2 3">
    <name type="scientific">Tetrahymena thermophila (strain SB210)</name>
    <dbReference type="NCBI Taxonomy" id="312017"/>
    <lineage>
        <taxon>Eukaryota</taxon>
        <taxon>Sar</taxon>
        <taxon>Alveolata</taxon>
        <taxon>Ciliophora</taxon>
        <taxon>Intramacronucleata</taxon>
        <taxon>Oligohymenophorea</taxon>
        <taxon>Hymenostomatida</taxon>
        <taxon>Tetrahymenina</taxon>
        <taxon>Tetrahymenidae</taxon>
        <taxon>Tetrahymena</taxon>
    </lineage>
</organism>
<dbReference type="GeneID" id="7844650"/>
<dbReference type="HOGENOM" id="CLU_1104621_0_0_1"/>
<sequence length="249" mass="29062">MKKLITFLLIAFSLVAATDIHRPIYIIEESVQPSQIIKQDEIYAIDFGTIFQCQDEISNNNKQLSQEVIEQSLKECDMLHSISENKEQRNIAQGKMKVCFKKLFQDQQTKEYVALNQYVDCLVNDTVKKYNIDRIANNAESSSDGKKNQKKGYQQIQDECSSELLSFDNEKVIGFFEELDKNCLIQKKEVYIRMRVLEEASKEFDILLDCIDQIQSKNTEGKQLIREYITCQQESYVPNTKRISTQYFI</sequence>
<protein>
    <recommendedName>
        <fullName evidence="4">Transmembrane protein</fullName>
    </recommendedName>
</protein>
<accession>Q23KB4</accession>
<feature type="signal peptide" evidence="1">
    <location>
        <begin position="1"/>
        <end position="17"/>
    </location>
</feature>
<gene>
    <name evidence="2" type="ORF">TTHERM_00194210</name>
</gene>
<evidence type="ECO:0000313" key="2">
    <source>
        <dbReference type="EMBL" id="EAR96929.2"/>
    </source>
</evidence>
<evidence type="ECO:0008006" key="4">
    <source>
        <dbReference type="Google" id="ProtNLM"/>
    </source>
</evidence>
<dbReference type="KEGG" id="tet:TTHERM_00194210"/>
<feature type="chain" id="PRO_5004201971" description="Transmembrane protein" evidence="1">
    <location>
        <begin position="18"/>
        <end position="249"/>
    </location>
</feature>
<dbReference type="Proteomes" id="UP000009168">
    <property type="component" value="Unassembled WGS sequence"/>
</dbReference>
<dbReference type="EMBL" id="GG662673">
    <property type="protein sequence ID" value="EAR96929.2"/>
    <property type="molecule type" value="Genomic_DNA"/>
</dbReference>
<evidence type="ECO:0000313" key="3">
    <source>
        <dbReference type="Proteomes" id="UP000009168"/>
    </source>
</evidence>
<name>Q23KB4_TETTS</name>
<keyword evidence="3" id="KW-1185">Reference proteome</keyword>
<keyword evidence="1" id="KW-0732">Signal</keyword>
<dbReference type="AlphaFoldDB" id="Q23KB4"/>
<evidence type="ECO:0000256" key="1">
    <source>
        <dbReference type="SAM" id="SignalP"/>
    </source>
</evidence>
<proteinExistence type="predicted"/>
<reference evidence="3" key="1">
    <citation type="journal article" date="2006" name="PLoS Biol.">
        <title>Macronuclear genome sequence of the ciliate Tetrahymena thermophila, a model eukaryote.</title>
        <authorList>
            <person name="Eisen J.A."/>
            <person name="Coyne R.S."/>
            <person name="Wu M."/>
            <person name="Wu D."/>
            <person name="Thiagarajan M."/>
            <person name="Wortman J.R."/>
            <person name="Badger J.H."/>
            <person name="Ren Q."/>
            <person name="Amedeo P."/>
            <person name="Jones K.M."/>
            <person name="Tallon L.J."/>
            <person name="Delcher A.L."/>
            <person name="Salzberg S.L."/>
            <person name="Silva J.C."/>
            <person name="Haas B.J."/>
            <person name="Majoros W.H."/>
            <person name="Farzad M."/>
            <person name="Carlton J.M."/>
            <person name="Smith R.K. Jr."/>
            <person name="Garg J."/>
            <person name="Pearlman R.E."/>
            <person name="Karrer K.M."/>
            <person name="Sun L."/>
            <person name="Manning G."/>
            <person name="Elde N.C."/>
            <person name="Turkewitz A.P."/>
            <person name="Asai D.J."/>
            <person name="Wilkes D.E."/>
            <person name="Wang Y."/>
            <person name="Cai H."/>
            <person name="Collins K."/>
            <person name="Stewart B.A."/>
            <person name="Lee S.R."/>
            <person name="Wilamowska K."/>
            <person name="Weinberg Z."/>
            <person name="Ruzzo W.L."/>
            <person name="Wloga D."/>
            <person name="Gaertig J."/>
            <person name="Frankel J."/>
            <person name="Tsao C.-C."/>
            <person name="Gorovsky M.A."/>
            <person name="Keeling P.J."/>
            <person name="Waller R.F."/>
            <person name="Patron N.J."/>
            <person name="Cherry J.M."/>
            <person name="Stover N.A."/>
            <person name="Krieger C.J."/>
            <person name="del Toro C."/>
            <person name="Ryder H.F."/>
            <person name="Williamson S.C."/>
            <person name="Barbeau R.A."/>
            <person name="Hamilton E.P."/>
            <person name="Orias E."/>
        </authorList>
    </citation>
    <scope>NUCLEOTIDE SEQUENCE [LARGE SCALE GENOMIC DNA]</scope>
    <source>
        <strain evidence="3">SB210</strain>
    </source>
</reference>
<dbReference type="RefSeq" id="XP_001017174.2">
    <property type="nucleotide sequence ID" value="XM_001017174.3"/>
</dbReference>
<dbReference type="InParanoid" id="Q23KB4"/>